<dbReference type="SMART" id="SM00248">
    <property type="entry name" value="ANK"/>
    <property type="match status" value="14"/>
</dbReference>
<feature type="repeat" description="ANK" evidence="3">
    <location>
        <begin position="678"/>
        <end position="702"/>
    </location>
</feature>
<comment type="caution">
    <text evidence="5">The sequence shown here is derived from an EMBL/GenBank/DDBJ whole genome shotgun (WGS) entry which is preliminary data.</text>
</comment>
<feature type="repeat" description="ANK" evidence="3">
    <location>
        <begin position="452"/>
        <end position="476"/>
    </location>
</feature>
<protein>
    <submittedName>
        <fullName evidence="5">Ankyrin repeat-containing domain-containing protein</fullName>
    </submittedName>
    <submittedName>
        <fullName evidence="4">Unnamed protein product</fullName>
    </submittedName>
</protein>
<organism evidence="5 6">
    <name type="scientific">Aspergillus oryzae</name>
    <name type="common">Yellow koji mold</name>
    <dbReference type="NCBI Taxonomy" id="5062"/>
    <lineage>
        <taxon>Eukaryota</taxon>
        <taxon>Fungi</taxon>
        <taxon>Dikarya</taxon>
        <taxon>Ascomycota</taxon>
        <taxon>Pezizomycotina</taxon>
        <taxon>Eurotiomycetes</taxon>
        <taxon>Eurotiomycetidae</taxon>
        <taxon>Eurotiales</taxon>
        <taxon>Aspergillaceae</taxon>
        <taxon>Aspergillus</taxon>
        <taxon>Aspergillus subgen. Circumdati</taxon>
    </lineage>
</organism>
<feature type="repeat" description="ANK" evidence="3">
    <location>
        <begin position="418"/>
        <end position="442"/>
    </location>
</feature>
<dbReference type="eggNOG" id="KOG0504">
    <property type="taxonomic scope" value="Eukaryota"/>
</dbReference>
<accession>A0A1S9DC59</accession>
<dbReference type="EMBL" id="BSYA01000022">
    <property type="protein sequence ID" value="GMG25868.1"/>
    <property type="molecule type" value="Genomic_DNA"/>
</dbReference>
<feature type="repeat" description="ANK" evidence="3">
    <location>
        <begin position="184"/>
        <end position="208"/>
    </location>
</feature>
<gene>
    <name evidence="4" type="ORF">Aory04_000280500</name>
    <name evidence="5" type="ORF">OAory_01088850</name>
</gene>
<dbReference type="Pfam" id="PF00023">
    <property type="entry name" value="Ank"/>
    <property type="match status" value="1"/>
</dbReference>
<evidence type="ECO:0000313" key="4">
    <source>
        <dbReference type="EMBL" id="GMG25868.1"/>
    </source>
</evidence>
<reference evidence="5 6" key="1">
    <citation type="submission" date="2016-10" db="EMBL/GenBank/DDBJ databases">
        <title>Genome sequencing of Aspergillus oryzae BCC7051.</title>
        <authorList>
            <person name="Thammarongtham C."/>
            <person name="Vorapreeda T."/>
            <person name="Nookaew I."/>
            <person name="Srisuk T."/>
            <person name="Land M."/>
            <person name="Jeennor S."/>
            <person name="Laoteng K."/>
        </authorList>
    </citation>
    <scope>NUCLEOTIDE SEQUENCE [LARGE SCALE GENOMIC DNA]</scope>
    <source>
        <strain evidence="5 6">BCC7051</strain>
    </source>
</reference>
<keyword evidence="1" id="KW-0677">Repeat</keyword>
<dbReference type="PROSITE" id="PS50088">
    <property type="entry name" value="ANK_REPEAT"/>
    <property type="match status" value="6"/>
</dbReference>
<dbReference type="EMBL" id="MKZY01000007">
    <property type="protein sequence ID" value="OOO06682.1"/>
    <property type="molecule type" value="Genomic_DNA"/>
</dbReference>
<dbReference type="VEuPathDB" id="FungiDB:AO090011000172"/>
<dbReference type="OrthoDB" id="20872at2759"/>
<evidence type="ECO:0000256" key="3">
    <source>
        <dbReference type="PROSITE-ProRule" id="PRU00023"/>
    </source>
</evidence>
<evidence type="ECO:0000313" key="5">
    <source>
        <dbReference type="EMBL" id="OOO06682.1"/>
    </source>
</evidence>
<dbReference type="Proteomes" id="UP001165205">
    <property type="component" value="Unassembled WGS sequence"/>
</dbReference>
<dbReference type="InterPro" id="IPR002110">
    <property type="entry name" value="Ankyrin_rpt"/>
</dbReference>
<dbReference type="AlphaFoldDB" id="A0A1S9DC59"/>
<sequence length="725" mass="80565">MVSKLPNEILHAIADLLRQDDINSLAKSNSHVFPVFNSILYRKNMLESDGWALTWGIINRQHNTVAYALSTGATVLGEALALAVEDGQEQVVQWLLSVKSADFSPKYDFHGQFANWTSQHRIASKCTAASSKCIEQLKGRQQWERHGTFDNRSPLSRAARGGHLGIVKLLIAFNGDYLSMEDLDGKTPLFQAVERGFLDIAKALFNTGHCDLNRTDNEFKTVLSHAASSGNGDIVQWLIRCGGAINLNHQDRYGQTALHYAAERSDVPTTKLLIESGRVDPDITNLYDLTPLHIAIQRSNAVIIKLLTEPRTVDPDFKVTNNFTRLYDVTKNLYVSQPILSIESGEVDNHGRTPLHDATEHSHASLLEPLRDLSRLDSNISEEHSQLMLSQAIMNSDTSTLRLLICSGKVDLDRMDNEGRTPLSRAAKHSDRSIIKLLIDSGRVNLDFKDENGRTPLSYAAEYSDASTVKLLIDSGKVDVDSKDHQGRTPLSYAVQHMDLSNLTRLVVLWCQGDLEPGLNPNTIVPRRSLAGTSTLKTLLDCGKADPNSRDQHGQTPLAYAAEWSDSATIRLLLENPLVEVDSKDRSGRTPFFEAVANGNFAAAEVLLDSKMVNPNPRDKYGDAPIFEFMDLYTSLETLNDDQVLDWSIEDTVKTGYNRLLKLLLSRSDVIVDFRDHHGQTPLLYAAEECGYDVVRLMIESGKVDFAELYAQSLPGQIGPQLMES</sequence>
<dbReference type="PROSITE" id="PS50297">
    <property type="entry name" value="ANK_REP_REGION"/>
    <property type="match status" value="5"/>
</dbReference>
<dbReference type="InterPro" id="IPR036770">
    <property type="entry name" value="Ankyrin_rpt-contain_sf"/>
</dbReference>
<dbReference type="PANTHER" id="PTHR24198:SF165">
    <property type="entry name" value="ANKYRIN REPEAT-CONTAINING PROTEIN-RELATED"/>
    <property type="match status" value="1"/>
</dbReference>
<dbReference type="Gene3D" id="1.25.40.20">
    <property type="entry name" value="Ankyrin repeat-containing domain"/>
    <property type="match status" value="3"/>
</dbReference>
<name>A0A1S9DC59_ASPOZ</name>
<dbReference type="SUPFAM" id="SSF48403">
    <property type="entry name" value="Ankyrin repeat"/>
    <property type="match status" value="2"/>
</dbReference>
<dbReference type="Proteomes" id="UP000190312">
    <property type="component" value="Unassembled WGS sequence"/>
</dbReference>
<feature type="repeat" description="ANK" evidence="3">
    <location>
        <begin position="253"/>
        <end position="277"/>
    </location>
</feature>
<dbReference type="PANTHER" id="PTHR24198">
    <property type="entry name" value="ANKYRIN REPEAT AND PROTEIN KINASE DOMAIN-CONTAINING PROTEIN"/>
    <property type="match status" value="1"/>
</dbReference>
<keyword evidence="2 3" id="KW-0040">ANK repeat</keyword>
<evidence type="ECO:0000313" key="6">
    <source>
        <dbReference type="Proteomes" id="UP000190312"/>
    </source>
</evidence>
<feature type="repeat" description="ANK" evidence="3">
    <location>
        <begin position="150"/>
        <end position="182"/>
    </location>
</feature>
<dbReference type="Pfam" id="PF12796">
    <property type="entry name" value="Ank_2"/>
    <property type="match status" value="4"/>
</dbReference>
<evidence type="ECO:0000256" key="2">
    <source>
        <dbReference type="ARBA" id="ARBA00023043"/>
    </source>
</evidence>
<reference evidence="4" key="2">
    <citation type="submission" date="2023-04" db="EMBL/GenBank/DDBJ databases">
        <title>Aspergillus oryzae NBRC 4228.</title>
        <authorList>
            <person name="Ichikawa N."/>
            <person name="Sato H."/>
            <person name="Tonouchi N."/>
        </authorList>
    </citation>
    <scope>NUCLEOTIDE SEQUENCE</scope>
    <source>
        <strain evidence="4">NBRC 4228</strain>
    </source>
</reference>
<proteinExistence type="predicted"/>
<evidence type="ECO:0000256" key="1">
    <source>
        <dbReference type="ARBA" id="ARBA00022737"/>
    </source>
</evidence>